<proteinExistence type="inferred from homology"/>
<evidence type="ECO:0000259" key="2">
    <source>
        <dbReference type="Pfam" id="PF12705"/>
    </source>
</evidence>
<dbReference type="GeneID" id="118462521"/>
<dbReference type="SUPFAM" id="SSF52980">
    <property type="entry name" value="Restriction endonuclease-like"/>
    <property type="match status" value="1"/>
</dbReference>
<dbReference type="EnsemblMetazoa" id="AALB010388-RA">
    <property type="protein sequence ID" value="AALB010388-PA"/>
    <property type="gene ID" value="AALB010388"/>
</dbReference>
<dbReference type="PANTHER" id="PTHR31340:SF5">
    <property type="entry name" value="MITOCHONDRIAL GENOME MAINTENANCE EXONUCLEASE 1"/>
    <property type="match status" value="1"/>
</dbReference>
<keyword evidence="1" id="KW-0378">Hydrolase</keyword>
<keyword evidence="1" id="KW-0269">Exonuclease</keyword>
<reference evidence="3 4" key="1">
    <citation type="journal article" date="2017" name="G3 (Bethesda)">
        <title>The Physical Genome Mapping of Anopheles albimanus Corrected Scaffold Misassemblies and Identified Interarm Rearrangements in Genus Anopheles.</title>
        <authorList>
            <person name="Artemov G.N."/>
            <person name="Peery A.N."/>
            <person name="Jiang X."/>
            <person name="Tu Z."/>
            <person name="Stegniy V.N."/>
            <person name="Sharakhova M.V."/>
            <person name="Sharakhov I.V."/>
        </authorList>
    </citation>
    <scope>NUCLEOTIDE SEQUENCE [LARGE SCALE GENOMIC DNA]</scope>
    <source>
        <strain evidence="3 4">ALBI9_A</strain>
    </source>
</reference>
<dbReference type="GO" id="GO:0005739">
    <property type="term" value="C:mitochondrion"/>
    <property type="evidence" value="ECO:0007669"/>
    <property type="project" value="UniProtKB-SubCell"/>
</dbReference>
<dbReference type="GO" id="GO:0008297">
    <property type="term" value="F:single-stranded DNA exodeoxyribonuclease activity"/>
    <property type="evidence" value="ECO:0007669"/>
    <property type="project" value="UniProtKB-UniRule"/>
</dbReference>
<protein>
    <recommendedName>
        <fullName evidence="1">Mitochondrial genome maintenance exonuclease 1</fullName>
        <ecNumber evidence="1">3.1.-.-</ecNumber>
    </recommendedName>
</protein>
<feature type="domain" description="PD-(D/E)XK endonuclease-like" evidence="2">
    <location>
        <begin position="161"/>
        <end position="318"/>
    </location>
</feature>
<comment type="function">
    <text evidence="1">Metal-dependent single-stranded DNA (ssDNA) exonuclease involved in mitochondrial genome maintenance.</text>
</comment>
<name>A0A182FV03_ANOAL</name>
<dbReference type="PANTHER" id="PTHR31340">
    <property type="entry name" value="MITOCHONDRIAL GENOME MAINTENANCE EXONUCLEASE 1"/>
    <property type="match status" value="1"/>
</dbReference>
<comment type="subcellular location">
    <subcellularLocation>
        <location evidence="1">Mitochondrion</location>
    </subcellularLocation>
</comment>
<evidence type="ECO:0000313" key="3">
    <source>
        <dbReference type="EnsemblMetazoa" id="AALB010388-PA"/>
    </source>
</evidence>
<comment type="similarity">
    <text evidence="1">Belongs to the MGME1 family.</text>
</comment>
<dbReference type="GO" id="GO:0006264">
    <property type="term" value="P:mitochondrial DNA replication"/>
    <property type="evidence" value="ECO:0007669"/>
    <property type="project" value="TreeGrafter"/>
</dbReference>
<feature type="active site" evidence="1">
    <location>
        <position position="248"/>
    </location>
</feature>
<sequence>MLNRFYMRCLSTAAKGAEDKATKVSLIKRLNYENKALYGAVVRTRKKKVVAAPQAPRNESDFSSEIYWQSRNVSRVTETQIPPATTPALAQTEPQEAGLPTPFTRLELNSMTRFPLLPSSSGILEARWTLHVQHESTEYKAPSVNRVLTATMPEASRQALLRWKASKIAELGEEGFQQMQKEIFERGTNLHSVLELWLAGEDPPAAMIERTSSLWKSVESALAKVERPAQIIEKRLYHPYLHYNGVVDCMTSIEGKYHVIEWKTSDNPKKTVAATYDAPIQLCAYLGALQASNELLDTKVENGAIFVAYTSGKPANVHLLNSANMRRYWNLWLLRLQEYWIRYRDGTLPEPI</sequence>
<dbReference type="RefSeq" id="XP_035784161.1">
    <property type="nucleotide sequence ID" value="XM_035928268.1"/>
</dbReference>
<dbReference type="OrthoDB" id="5777131at2759"/>
<dbReference type="VEuPathDB" id="VectorBase:AALB20_030853"/>
<organism evidence="3 4">
    <name type="scientific">Anopheles albimanus</name>
    <name type="common">New world malaria mosquito</name>
    <dbReference type="NCBI Taxonomy" id="7167"/>
    <lineage>
        <taxon>Eukaryota</taxon>
        <taxon>Metazoa</taxon>
        <taxon>Ecdysozoa</taxon>
        <taxon>Arthropoda</taxon>
        <taxon>Hexapoda</taxon>
        <taxon>Insecta</taxon>
        <taxon>Pterygota</taxon>
        <taxon>Neoptera</taxon>
        <taxon>Endopterygota</taxon>
        <taxon>Diptera</taxon>
        <taxon>Nematocera</taxon>
        <taxon>Culicoidea</taxon>
        <taxon>Culicidae</taxon>
        <taxon>Anophelinae</taxon>
        <taxon>Anopheles</taxon>
    </lineage>
</organism>
<dbReference type="AlphaFoldDB" id="A0A182FV03"/>
<reference evidence="3" key="2">
    <citation type="submission" date="2022-08" db="UniProtKB">
        <authorList>
            <consortium name="EnsemblMetazoa"/>
        </authorList>
    </citation>
    <scope>IDENTIFICATION</scope>
    <source>
        <strain evidence="3">STECLA/ALBI9_A</strain>
    </source>
</reference>
<keyword evidence="1" id="KW-0540">Nuclease</keyword>
<feature type="active site" evidence="1">
    <location>
        <position position="263"/>
    </location>
</feature>
<dbReference type="Pfam" id="PF12705">
    <property type="entry name" value="PDDEXK_1"/>
    <property type="match status" value="1"/>
</dbReference>
<dbReference type="Gene3D" id="3.90.320.10">
    <property type="match status" value="1"/>
</dbReference>
<keyword evidence="1" id="KW-0496">Mitochondrion</keyword>
<evidence type="ECO:0000313" key="4">
    <source>
        <dbReference type="Proteomes" id="UP000069272"/>
    </source>
</evidence>
<dbReference type="InterPro" id="IPR011335">
    <property type="entry name" value="Restrct_endonuc-II-like"/>
</dbReference>
<feature type="active site" evidence="1">
    <location>
        <position position="261"/>
    </location>
</feature>
<dbReference type="HAMAP" id="MF_03030">
    <property type="entry name" value="MGME1"/>
    <property type="match status" value="1"/>
</dbReference>
<dbReference type="EC" id="3.1.-.-" evidence="1"/>
<dbReference type="STRING" id="7167.A0A182FV03"/>
<accession>A0A182FV03</accession>
<dbReference type="Proteomes" id="UP000069272">
    <property type="component" value="Chromosome 3R"/>
</dbReference>
<dbReference type="VEuPathDB" id="VectorBase:AALB010388"/>
<dbReference type="InterPro" id="IPR038726">
    <property type="entry name" value="PDDEXK_AddAB-type"/>
</dbReference>
<dbReference type="GO" id="GO:0043504">
    <property type="term" value="P:mitochondrial DNA repair"/>
    <property type="evidence" value="ECO:0007669"/>
    <property type="project" value="UniProtKB-UniRule"/>
</dbReference>
<keyword evidence="4" id="KW-1185">Reference proteome</keyword>
<dbReference type="KEGG" id="aali:118462521"/>
<dbReference type="InterPro" id="IPR011604">
    <property type="entry name" value="PDDEXK-like_dom_sf"/>
</dbReference>
<evidence type="ECO:0000256" key="1">
    <source>
        <dbReference type="HAMAP-Rule" id="MF_03030"/>
    </source>
</evidence>